<protein>
    <submittedName>
        <fullName evidence="2">Uncharacterized protein</fullName>
    </submittedName>
</protein>
<feature type="compositionally biased region" description="Basic residues" evidence="1">
    <location>
        <begin position="357"/>
        <end position="367"/>
    </location>
</feature>
<accession>A0A0U3UW62</accession>
<evidence type="ECO:0000313" key="2">
    <source>
        <dbReference type="EMBL" id="ALV86772.1"/>
    </source>
</evidence>
<organism evidence="2">
    <name type="scientific">uncultured bacterium P8N7</name>
    <dbReference type="NCBI Taxonomy" id="1748287"/>
    <lineage>
        <taxon>Bacteria</taxon>
        <taxon>environmental samples</taxon>
    </lineage>
</organism>
<feature type="region of interest" description="Disordered" evidence="1">
    <location>
        <begin position="261"/>
        <end position="303"/>
    </location>
</feature>
<evidence type="ECO:0000256" key="1">
    <source>
        <dbReference type="SAM" id="MobiDB-lite"/>
    </source>
</evidence>
<name>A0A0U3UW62_9BACT</name>
<dbReference type="AlphaFoldDB" id="A0A0U3UW62"/>
<dbReference type="EMBL" id="KT944277">
    <property type="protein sequence ID" value="ALV86772.1"/>
    <property type="molecule type" value="Genomic_DNA"/>
</dbReference>
<proteinExistence type="predicted"/>
<reference evidence="2" key="1">
    <citation type="submission" date="2015-10" db="EMBL/GenBank/DDBJ databases">
        <title>Biosynthesis of SCL-MCL polyhydroxyalkanoates by metagenomic clones in Pseudomonas putida.</title>
        <authorList>
            <person name="Cheng J."/>
            <person name="Charles T.C."/>
        </authorList>
    </citation>
    <scope>NUCLEOTIDE SEQUENCE</scope>
</reference>
<feature type="region of interest" description="Disordered" evidence="1">
    <location>
        <begin position="1"/>
        <end position="37"/>
    </location>
</feature>
<sequence>MENSESRIAPSPEAASDDFASPLNLPPPGPPGRLAFEPVPLRYREDGLTPEKQRAYVEALADCGIAREAAARVGLSEQAINRVRRRADARSFDAACEAAHLHGARRIRSVAWERAIEGTVRGRYYRGELVAEERVFDNRLLTYLYGKVAHLLEPSRESLLIRDRWEEHMDALEQGLEAPAPPKPERPEFSGYEVREDDDGVWWTSFPPPAGFDGEEQGEFGDDYYKRTLSAAEQALVDAQLDEEEAEYRAKEIARRDRFFGFAGGEDSSSREAETCETSEPSDPDPRPIEYKSAVRPAAPLAPSAAVRTVRAEARRRGGALRFPLSYTAPPATAGRDLEFGFAARTPEAQPPPRLRASARTRIRHSARAQPGDAANLSPAPRIP</sequence>
<feature type="region of interest" description="Disordered" evidence="1">
    <location>
        <begin position="343"/>
        <end position="384"/>
    </location>
</feature>